<dbReference type="InterPro" id="IPR011009">
    <property type="entry name" value="Kinase-like_dom_sf"/>
</dbReference>
<feature type="compositionally biased region" description="Polar residues" evidence="1">
    <location>
        <begin position="62"/>
        <end position="72"/>
    </location>
</feature>
<protein>
    <submittedName>
        <fullName evidence="3">Kinase</fullName>
    </submittedName>
</protein>
<organism evidence="3 4">
    <name type="scientific">Hirsutella rhossiliensis</name>
    <dbReference type="NCBI Taxonomy" id="111463"/>
    <lineage>
        <taxon>Eukaryota</taxon>
        <taxon>Fungi</taxon>
        <taxon>Dikarya</taxon>
        <taxon>Ascomycota</taxon>
        <taxon>Pezizomycotina</taxon>
        <taxon>Sordariomycetes</taxon>
        <taxon>Hypocreomycetidae</taxon>
        <taxon>Hypocreales</taxon>
        <taxon>Ophiocordycipitaceae</taxon>
        <taxon>Hirsutella</taxon>
    </lineage>
</organism>
<dbReference type="AlphaFoldDB" id="A0A9P8MQQ5"/>
<feature type="domain" description="Protein kinase" evidence="2">
    <location>
        <begin position="96"/>
        <end position="213"/>
    </location>
</feature>
<accession>A0A9P8MQQ5</accession>
<dbReference type="InterPro" id="IPR000719">
    <property type="entry name" value="Prot_kinase_dom"/>
</dbReference>
<dbReference type="GO" id="GO:0004672">
    <property type="term" value="F:protein kinase activity"/>
    <property type="evidence" value="ECO:0007669"/>
    <property type="project" value="InterPro"/>
</dbReference>
<keyword evidence="3" id="KW-0418">Kinase</keyword>
<proteinExistence type="predicted"/>
<feature type="region of interest" description="Disordered" evidence="1">
    <location>
        <begin position="49"/>
        <end position="72"/>
    </location>
</feature>
<evidence type="ECO:0000259" key="2">
    <source>
        <dbReference type="Pfam" id="PF00069"/>
    </source>
</evidence>
<keyword evidence="4" id="KW-1185">Reference proteome</keyword>
<keyword evidence="3" id="KW-0808">Transferase</keyword>
<gene>
    <name evidence="3" type="ORF">HRG_09808</name>
</gene>
<comment type="caution">
    <text evidence="3">The sequence shown here is derived from an EMBL/GenBank/DDBJ whole genome shotgun (WGS) entry which is preliminary data.</text>
</comment>
<dbReference type="SUPFAM" id="SSF56112">
    <property type="entry name" value="Protein kinase-like (PK-like)"/>
    <property type="match status" value="1"/>
</dbReference>
<reference evidence="3" key="1">
    <citation type="submission" date="2021-09" db="EMBL/GenBank/DDBJ databases">
        <title>A high-quality genome of the endoparasitic fungus Hirsutella rhossiliensis with a comparison of Hirsutella genomes reveals transposable elements contributing to genome size variation.</title>
        <authorList>
            <person name="Lin R."/>
            <person name="Jiao Y."/>
            <person name="Sun X."/>
            <person name="Ling J."/>
            <person name="Xie B."/>
            <person name="Cheng X."/>
        </authorList>
    </citation>
    <scope>NUCLEOTIDE SEQUENCE</scope>
    <source>
        <strain evidence="3">HR02</strain>
    </source>
</reference>
<dbReference type="OrthoDB" id="5140520at2759"/>
<dbReference type="GeneID" id="68358937"/>
<dbReference type="RefSeq" id="XP_044716860.1">
    <property type="nucleotide sequence ID" value="XM_044868279.1"/>
</dbReference>
<evidence type="ECO:0000313" key="3">
    <source>
        <dbReference type="EMBL" id="KAH0959347.1"/>
    </source>
</evidence>
<evidence type="ECO:0000313" key="4">
    <source>
        <dbReference type="Proteomes" id="UP000824596"/>
    </source>
</evidence>
<dbReference type="Pfam" id="PF00069">
    <property type="entry name" value="Pkinase"/>
    <property type="match status" value="1"/>
</dbReference>
<sequence length="301" mass="32911">MGSVGGDRGTQIFVSPQELKASKEYQSNSLLPTAPFSNLPILAPNKLQKKREEKAQPHVGISTKNNAAQSEGTLAVQRVSPWTKYKKIITLLDLGGEVIVSRKKGSLDMVGVKSVKKDKENETLEWLRKLRHSNNIAALEVFSTESALYVVYEEMHTPLEHIVRSTAFPSSKEIGIILGQILDGLMCLESLERAHGLLSCDNVLLHRTGLVKLEQSIRSRVQAVVGIAQARFRPYQSACGRASAVLREEKINGTVLEEGSVGKIGLPAPEASSERVPGMVMCRFASAALRGLNDIYIPDPD</sequence>
<name>A0A9P8MQQ5_9HYPO</name>
<dbReference type="EMBL" id="JAIZPD010000013">
    <property type="protein sequence ID" value="KAH0959347.1"/>
    <property type="molecule type" value="Genomic_DNA"/>
</dbReference>
<dbReference type="Gene3D" id="1.10.510.10">
    <property type="entry name" value="Transferase(Phosphotransferase) domain 1"/>
    <property type="match status" value="1"/>
</dbReference>
<evidence type="ECO:0000256" key="1">
    <source>
        <dbReference type="SAM" id="MobiDB-lite"/>
    </source>
</evidence>
<dbReference type="Proteomes" id="UP000824596">
    <property type="component" value="Unassembled WGS sequence"/>
</dbReference>
<dbReference type="GO" id="GO:0005524">
    <property type="term" value="F:ATP binding"/>
    <property type="evidence" value="ECO:0007669"/>
    <property type="project" value="InterPro"/>
</dbReference>